<evidence type="ECO:0000313" key="1">
    <source>
        <dbReference type="EMBL" id="WVZ69732.1"/>
    </source>
</evidence>
<evidence type="ECO:0000313" key="2">
    <source>
        <dbReference type="Proteomes" id="UP001341281"/>
    </source>
</evidence>
<dbReference type="Proteomes" id="UP001341281">
    <property type="component" value="Chromosome 04"/>
</dbReference>
<protein>
    <submittedName>
        <fullName evidence="1">Uncharacterized protein</fullName>
    </submittedName>
</protein>
<name>A0AAQ3WPT7_PASNO</name>
<proteinExistence type="predicted"/>
<dbReference type="EMBL" id="CP144748">
    <property type="protein sequence ID" value="WVZ69732.1"/>
    <property type="molecule type" value="Genomic_DNA"/>
</dbReference>
<gene>
    <name evidence="1" type="ORF">U9M48_018471</name>
</gene>
<organism evidence="1 2">
    <name type="scientific">Paspalum notatum var. saurae</name>
    <dbReference type="NCBI Taxonomy" id="547442"/>
    <lineage>
        <taxon>Eukaryota</taxon>
        <taxon>Viridiplantae</taxon>
        <taxon>Streptophyta</taxon>
        <taxon>Embryophyta</taxon>
        <taxon>Tracheophyta</taxon>
        <taxon>Spermatophyta</taxon>
        <taxon>Magnoliopsida</taxon>
        <taxon>Liliopsida</taxon>
        <taxon>Poales</taxon>
        <taxon>Poaceae</taxon>
        <taxon>PACMAD clade</taxon>
        <taxon>Panicoideae</taxon>
        <taxon>Andropogonodae</taxon>
        <taxon>Paspaleae</taxon>
        <taxon>Paspalinae</taxon>
        <taxon>Paspalum</taxon>
    </lineage>
</organism>
<keyword evidence="2" id="KW-1185">Reference proteome</keyword>
<sequence>MSSHLRLCPTYLAGLVTKLVGTLNSKKKPNADFQRMRRVIVEIVILFIESHPPYASIFRGQEMMEALSKVKNTTSKVDLRRTGDGDW</sequence>
<reference evidence="1 2" key="1">
    <citation type="submission" date="2024-02" db="EMBL/GenBank/DDBJ databases">
        <title>High-quality chromosome-scale genome assembly of Pensacola bahiagrass (Paspalum notatum Flugge var. saurae).</title>
        <authorList>
            <person name="Vega J.M."/>
            <person name="Podio M."/>
            <person name="Orjuela J."/>
            <person name="Siena L.A."/>
            <person name="Pessino S.C."/>
            <person name="Combes M.C."/>
            <person name="Mariac C."/>
            <person name="Albertini E."/>
            <person name="Pupilli F."/>
            <person name="Ortiz J.P.A."/>
            <person name="Leblanc O."/>
        </authorList>
    </citation>
    <scope>NUCLEOTIDE SEQUENCE [LARGE SCALE GENOMIC DNA]</scope>
    <source>
        <strain evidence="1">R1</strain>
        <tissue evidence="1">Leaf</tissue>
    </source>
</reference>
<accession>A0AAQ3WPT7</accession>
<dbReference type="AlphaFoldDB" id="A0AAQ3WPT7"/>